<organism evidence="1 2">
    <name type="scientific">Arthrobacter echini</name>
    <dbReference type="NCBI Taxonomy" id="1529066"/>
    <lineage>
        <taxon>Bacteria</taxon>
        <taxon>Bacillati</taxon>
        <taxon>Actinomycetota</taxon>
        <taxon>Actinomycetes</taxon>
        <taxon>Micrococcales</taxon>
        <taxon>Micrococcaceae</taxon>
        <taxon>Arthrobacter</taxon>
    </lineage>
</organism>
<keyword evidence="2" id="KW-1185">Reference proteome</keyword>
<dbReference type="RefSeq" id="WP_148601765.1">
    <property type="nucleotide sequence ID" value="NZ_VSLD01000010.1"/>
</dbReference>
<sequence length="73" mass="8338">MIFPTHQILMLTMLLVPGRQEVWSGMKLKVRRKILFDRRSSWFSCTNSPSPSFAPLQFSLLGSDDVPSTSRLP</sequence>
<dbReference type="EMBL" id="VSLD01000010">
    <property type="protein sequence ID" value="TYC96638.1"/>
    <property type="molecule type" value="Genomic_DNA"/>
</dbReference>
<evidence type="ECO:0000313" key="1">
    <source>
        <dbReference type="EMBL" id="TYC96638.1"/>
    </source>
</evidence>
<accession>A0A5D0XK32</accession>
<protein>
    <submittedName>
        <fullName evidence="1">Uncharacterized protein</fullName>
    </submittedName>
</protein>
<dbReference type="AlphaFoldDB" id="A0A5D0XK32"/>
<proteinExistence type="predicted"/>
<dbReference type="Proteomes" id="UP000323410">
    <property type="component" value="Unassembled WGS sequence"/>
</dbReference>
<reference evidence="1 2" key="1">
    <citation type="submission" date="2019-08" db="EMBL/GenBank/DDBJ databases">
        <title>Genone of Arthrobacter echini P9.</title>
        <authorList>
            <person name="Bowman J.P."/>
        </authorList>
    </citation>
    <scope>NUCLEOTIDE SEQUENCE [LARGE SCALE GENOMIC DNA]</scope>
    <source>
        <strain evidence="1 2">P9</strain>
    </source>
</reference>
<gene>
    <name evidence="1" type="ORF">FQ377_13720</name>
</gene>
<evidence type="ECO:0000313" key="2">
    <source>
        <dbReference type="Proteomes" id="UP000323410"/>
    </source>
</evidence>
<comment type="caution">
    <text evidence="1">The sequence shown here is derived from an EMBL/GenBank/DDBJ whole genome shotgun (WGS) entry which is preliminary data.</text>
</comment>
<name>A0A5D0XK32_9MICC</name>